<evidence type="ECO:0000256" key="1">
    <source>
        <dbReference type="ARBA" id="ARBA00008520"/>
    </source>
</evidence>
<evidence type="ECO:0000313" key="5">
    <source>
        <dbReference type="EMBL" id="NMM94875.1"/>
    </source>
</evidence>
<dbReference type="GO" id="GO:1901982">
    <property type="term" value="F:maltose binding"/>
    <property type="evidence" value="ECO:0007669"/>
    <property type="project" value="TreeGrafter"/>
</dbReference>
<accession>A0A7Y0HS78</accession>
<comment type="similarity">
    <text evidence="1">Belongs to the bacterial solute-binding protein 1 family.</text>
</comment>
<comment type="caution">
    <text evidence="5">The sequence shown here is derived from an EMBL/GenBank/DDBJ whole genome shotgun (WGS) entry which is preliminary data.</text>
</comment>
<dbReference type="PANTHER" id="PTHR30061:SF50">
    <property type="entry name" value="MALTOSE_MALTODEXTRIN-BINDING PERIPLASMIC PROTEIN"/>
    <property type="match status" value="1"/>
</dbReference>
<gene>
    <name evidence="5" type="ORF">G1C95_2063</name>
</gene>
<dbReference type="SUPFAM" id="SSF53850">
    <property type="entry name" value="Periplasmic binding protein-like II"/>
    <property type="match status" value="1"/>
</dbReference>
<dbReference type="Pfam" id="PF01547">
    <property type="entry name" value="SBP_bac_1"/>
    <property type="match status" value="1"/>
</dbReference>
<dbReference type="Gene3D" id="3.40.190.10">
    <property type="entry name" value="Periplasmic binding protein-like II"/>
    <property type="match status" value="1"/>
</dbReference>
<protein>
    <submittedName>
        <fullName evidence="5">ABC transporter substrate-binding protein</fullName>
    </submittedName>
</protein>
<evidence type="ECO:0000256" key="3">
    <source>
        <dbReference type="ARBA" id="ARBA00022729"/>
    </source>
</evidence>
<dbReference type="PANTHER" id="PTHR30061">
    <property type="entry name" value="MALTOSE-BINDING PERIPLASMIC PROTEIN"/>
    <property type="match status" value="1"/>
</dbReference>
<evidence type="ECO:0000256" key="4">
    <source>
        <dbReference type="SAM" id="SignalP"/>
    </source>
</evidence>
<feature type="signal peptide" evidence="4">
    <location>
        <begin position="1"/>
        <end position="24"/>
    </location>
</feature>
<proteinExistence type="inferred from homology"/>
<feature type="chain" id="PRO_5039436100" evidence="4">
    <location>
        <begin position="25"/>
        <end position="213"/>
    </location>
</feature>
<keyword evidence="2" id="KW-0813">Transport</keyword>
<dbReference type="EMBL" id="JAAIII010000007">
    <property type="protein sequence ID" value="NMM94875.1"/>
    <property type="molecule type" value="Genomic_DNA"/>
</dbReference>
<dbReference type="PROSITE" id="PS51257">
    <property type="entry name" value="PROKAR_LIPOPROTEIN"/>
    <property type="match status" value="1"/>
</dbReference>
<reference evidence="5 6" key="1">
    <citation type="submission" date="2020-02" db="EMBL/GenBank/DDBJ databases">
        <title>Characterization of phylogenetic diversity of novel bifidobacterial species isolated in Czech ZOOs.</title>
        <authorList>
            <person name="Lugli G.A."/>
            <person name="Vera N.B."/>
            <person name="Ventura M."/>
        </authorList>
    </citation>
    <scope>NUCLEOTIDE SEQUENCE [LARGE SCALE GENOMIC DNA]</scope>
    <source>
        <strain evidence="5 6">DSM 109957</strain>
    </source>
</reference>
<dbReference type="GO" id="GO:0015768">
    <property type="term" value="P:maltose transport"/>
    <property type="evidence" value="ECO:0007669"/>
    <property type="project" value="TreeGrafter"/>
</dbReference>
<dbReference type="GO" id="GO:0055052">
    <property type="term" value="C:ATP-binding cassette (ABC) transporter complex, substrate-binding subunit-containing"/>
    <property type="evidence" value="ECO:0007669"/>
    <property type="project" value="TreeGrafter"/>
</dbReference>
<evidence type="ECO:0000313" key="6">
    <source>
        <dbReference type="Proteomes" id="UP000532194"/>
    </source>
</evidence>
<dbReference type="GO" id="GO:0042956">
    <property type="term" value="P:maltodextrin transmembrane transport"/>
    <property type="evidence" value="ECO:0007669"/>
    <property type="project" value="TreeGrafter"/>
</dbReference>
<evidence type="ECO:0000256" key="2">
    <source>
        <dbReference type="ARBA" id="ARBA00022448"/>
    </source>
</evidence>
<dbReference type="InterPro" id="IPR006059">
    <property type="entry name" value="SBP"/>
</dbReference>
<keyword evidence="3 4" id="KW-0732">Signal</keyword>
<sequence>MIARWKSILAAVTTCALLACGLSACGTGNDATAGDEGKMTLVVWASQEDQLNEDSWLQTMEQEFAKLHPEYDITWNNQVISSADAATIAKQDPTVAADVFMYASDQLGTLKEANAIARMSDDAVKQIKAQYKGSESMIQSVTGDDGYLYGAPFGGNTWFMYYRKKQVHRAGHHFAGCNARQRQGFVPPDEFLVPAGLLYGRGRHIVRRRRHRW</sequence>
<name>A0A7Y0HS78_9BIFI</name>
<dbReference type="AlphaFoldDB" id="A0A7Y0HS78"/>
<dbReference type="Proteomes" id="UP000532194">
    <property type="component" value="Unassembled WGS sequence"/>
</dbReference>
<organism evidence="5 6">
    <name type="scientific">Bifidobacterium oedipodis</name>
    <dbReference type="NCBI Taxonomy" id="2675322"/>
    <lineage>
        <taxon>Bacteria</taxon>
        <taxon>Bacillati</taxon>
        <taxon>Actinomycetota</taxon>
        <taxon>Actinomycetes</taxon>
        <taxon>Bifidobacteriales</taxon>
        <taxon>Bifidobacteriaceae</taxon>
        <taxon>Bifidobacterium</taxon>
    </lineage>
</organism>
<keyword evidence="6" id="KW-1185">Reference proteome</keyword>